<dbReference type="CDD" id="cd09604">
    <property type="entry name" value="M1_APN_like"/>
    <property type="match status" value="1"/>
</dbReference>
<accession>A0ABU3A7Y5</accession>
<dbReference type="InterPro" id="IPR027268">
    <property type="entry name" value="Peptidase_M4/M1_CTD_sf"/>
</dbReference>
<gene>
    <name evidence="3" type="ORF">RM706_04600</name>
</gene>
<keyword evidence="4" id="KW-1185">Reference proteome</keyword>
<dbReference type="RefSeq" id="WP_311349852.1">
    <property type="nucleotide sequence ID" value="NZ_JAVRHR010000001.1"/>
</dbReference>
<keyword evidence="3" id="KW-0645">Protease</keyword>
<keyword evidence="1" id="KW-0732">Signal</keyword>
<dbReference type="InterPro" id="IPR034015">
    <property type="entry name" value="M1_LTA4H"/>
</dbReference>
<dbReference type="EC" id="3.4.11.-" evidence="3"/>
<dbReference type="EMBL" id="JAVRHR010000001">
    <property type="protein sequence ID" value="MDT0606294.1"/>
    <property type="molecule type" value="Genomic_DNA"/>
</dbReference>
<evidence type="ECO:0000256" key="1">
    <source>
        <dbReference type="SAM" id="SignalP"/>
    </source>
</evidence>
<dbReference type="Gene3D" id="1.10.390.10">
    <property type="entry name" value="Neutral Protease Domain 2"/>
    <property type="match status" value="1"/>
</dbReference>
<proteinExistence type="predicted"/>
<feature type="chain" id="PRO_5045924445" evidence="1">
    <location>
        <begin position="22"/>
        <end position="617"/>
    </location>
</feature>
<feature type="domain" description="Peptidase M1 membrane alanine aminopeptidase" evidence="2">
    <location>
        <begin position="350"/>
        <end position="500"/>
    </location>
</feature>
<keyword evidence="3" id="KW-0031">Aminopeptidase</keyword>
<dbReference type="GO" id="GO:0004177">
    <property type="term" value="F:aminopeptidase activity"/>
    <property type="evidence" value="ECO:0007669"/>
    <property type="project" value="UniProtKB-KW"/>
</dbReference>
<protein>
    <submittedName>
        <fullName evidence="3">M1 family metallopeptidase</fullName>
        <ecNumber evidence="3">3.4.11.-</ecNumber>
    </submittedName>
</protein>
<dbReference type="InterPro" id="IPR014782">
    <property type="entry name" value="Peptidase_M1_dom"/>
</dbReference>
<dbReference type="PANTHER" id="PTHR45726:SF3">
    <property type="entry name" value="LEUKOTRIENE A-4 HYDROLASE"/>
    <property type="match status" value="1"/>
</dbReference>
<name>A0ABU3A7Y5_9FLAO</name>
<dbReference type="Proteomes" id="UP001255246">
    <property type="component" value="Unassembled WGS sequence"/>
</dbReference>
<comment type="caution">
    <text evidence="3">The sequence shown here is derived from an EMBL/GenBank/DDBJ whole genome shotgun (WGS) entry which is preliminary data.</text>
</comment>
<dbReference type="SUPFAM" id="SSF55486">
    <property type="entry name" value="Metalloproteases ('zincins'), catalytic domain"/>
    <property type="match status" value="1"/>
</dbReference>
<evidence type="ECO:0000313" key="3">
    <source>
        <dbReference type="EMBL" id="MDT0606294.1"/>
    </source>
</evidence>
<sequence>MIKLAKKIVFALLCGLTTLIAQNENSYWQQHVDYTMSVDMDVETYQYTGTQKLVYTNNSPETINRVYYHLYFNAFQPGSEMDIRLQTIKDGDDRMMNEGESRISSLTESEMGYLHVTELTQDGSNVTFNEEETILVVDLATPIPSGGKTTFDMVFKGQVPLQIRRSGRNNSEGIALSMSQWYPKLAEYDFEGWHPNPYIAREFHGVWGDFDVRITIDKNYTIGGSGYLQNPNEIGHGYEVEGTKVKSKGKTLTWHFKAPNVHDFMWAADPEYVHDSVKMENGPTLHFFYKDKPELEENWKKLQPKTIAAMEFFSKNIGQYPYEQYSVIQGGDGGMEYAMSTLITGERKFGSLVGVMVHEMAHSWFQHVLATNESKHSWMDEGFTSFISSLCMNEIMEQNKENPFEGSYKGYYALVKSGKEQPQTTHSDRYDLNFAYGIAAYSKGSIFLSQLGYVIGQEKLMETIRRYFEDFKFKHPVPNDIKRTAEKLSGIELDWYLMDWTQTTNTIDYGIKEVVEEGEKTKIVLERIGLMPMPLDILVVNADGSQETYYIPLRMMRGEKENPYSNIKRTIADDWAWAYPTYELIIDKPKENIAGILIDPSKLMADVNQENNGYQPE</sequence>
<evidence type="ECO:0000313" key="4">
    <source>
        <dbReference type="Proteomes" id="UP001255246"/>
    </source>
</evidence>
<keyword evidence="3" id="KW-0378">Hydrolase</keyword>
<evidence type="ECO:0000259" key="2">
    <source>
        <dbReference type="Pfam" id="PF01433"/>
    </source>
</evidence>
<dbReference type="Pfam" id="PF01433">
    <property type="entry name" value="Peptidase_M1"/>
    <property type="match status" value="1"/>
</dbReference>
<reference evidence="3 4" key="1">
    <citation type="submission" date="2023-09" db="EMBL/GenBank/DDBJ databases">
        <authorList>
            <person name="Rey-Velasco X."/>
        </authorList>
    </citation>
    <scope>NUCLEOTIDE SEQUENCE [LARGE SCALE GENOMIC DNA]</scope>
    <source>
        <strain evidence="3 4">F388</strain>
    </source>
</reference>
<organism evidence="3 4">
    <name type="scientific">Croceitalea rosinachiae</name>
    <dbReference type="NCBI Taxonomy" id="3075596"/>
    <lineage>
        <taxon>Bacteria</taxon>
        <taxon>Pseudomonadati</taxon>
        <taxon>Bacteroidota</taxon>
        <taxon>Flavobacteriia</taxon>
        <taxon>Flavobacteriales</taxon>
        <taxon>Flavobacteriaceae</taxon>
        <taxon>Croceitalea</taxon>
    </lineage>
</organism>
<feature type="signal peptide" evidence="1">
    <location>
        <begin position="1"/>
        <end position="21"/>
    </location>
</feature>
<dbReference type="PANTHER" id="PTHR45726">
    <property type="entry name" value="LEUKOTRIENE A-4 HYDROLASE"/>
    <property type="match status" value="1"/>
</dbReference>